<dbReference type="PANTHER" id="PTHR33931">
    <property type="entry name" value="HOLIN-LIKE PROTEIN CIDA-RELATED"/>
    <property type="match status" value="1"/>
</dbReference>
<feature type="transmembrane region" description="Helical" evidence="6">
    <location>
        <begin position="86"/>
        <end position="104"/>
    </location>
</feature>
<keyword evidence="8" id="KW-1185">Reference proteome</keyword>
<evidence type="ECO:0000256" key="3">
    <source>
        <dbReference type="ARBA" id="ARBA00022692"/>
    </source>
</evidence>
<keyword evidence="3 6" id="KW-0812">Transmembrane</keyword>
<evidence type="ECO:0000313" key="7">
    <source>
        <dbReference type="EMBL" id="QCD42312.1"/>
    </source>
</evidence>
<evidence type="ECO:0000313" key="8">
    <source>
        <dbReference type="Proteomes" id="UP000297149"/>
    </source>
</evidence>
<dbReference type="KEGG" id="ddb:E7747_08480"/>
<keyword evidence="2" id="KW-1003">Cell membrane</keyword>
<evidence type="ECO:0000256" key="1">
    <source>
        <dbReference type="ARBA" id="ARBA00004651"/>
    </source>
</evidence>
<keyword evidence="5 6" id="KW-0472">Membrane</keyword>
<reference evidence="8" key="1">
    <citation type="submission" date="2019-02" db="EMBL/GenBank/DDBJ databases">
        <title>Isolation and identification of novel species under the genus Muribaculum.</title>
        <authorList>
            <person name="Miyake S."/>
            <person name="Ding Y."/>
            <person name="Low A."/>
            <person name="Soh M."/>
            <person name="Seedorf H."/>
        </authorList>
    </citation>
    <scope>NUCLEOTIDE SEQUENCE [LARGE SCALE GENOMIC DNA]</scope>
    <source>
        <strain evidence="8">H5</strain>
    </source>
</reference>
<dbReference type="PANTHER" id="PTHR33931:SF5">
    <property type="entry name" value="UPF0299 MEMBRANE PROTEIN YOHJ"/>
    <property type="match status" value="1"/>
</dbReference>
<keyword evidence="4 6" id="KW-1133">Transmembrane helix</keyword>
<dbReference type="RefSeq" id="WP_123615107.1">
    <property type="nucleotide sequence ID" value="NZ_CAXHQF010000043.1"/>
</dbReference>
<dbReference type="InterPro" id="IPR005538">
    <property type="entry name" value="LrgA/CidA"/>
</dbReference>
<protein>
    <submittedName>
        <fullName evidence="7">CidA/LrgA family protein</fullName>
    </submittedName>
</protein>
<dbReference type="EMBL" id="CP039396">
    <property type="protein sequence ID" value="QCD42312.1"/>
    <property type="molecule type" value="Genomic_DNA"/>
</dbReference>
<proteinExistence type="predicted"/>
<dbReference type="AlphaFoldDB" id="A0A4P7W3A0"/>
<accession>A0A4P7W3A0</accession>
<evidence type="ECO:0000256" key="2">
    <source>
        <dbReference type="ARBA" id="ARBA00022475"/>
    </source>
</evidence>
<comment type="subcellular location">
    <subcellularLocation>
        <location evidence="1">Cell membrane</location>
        <topology evidence="1">Multi-pass membrane protein</topology>
    </subcellularLocation>
</comment>
<name>A0A4P7W3A0_9BACT</name>
<evidence type="ECO:0000256" key="4">
    <source>
        <dbReference type="ARBA" id="ARBA00022989"/>
    </source>
</evidence>
<dbReference type="Pfam" id="PF03788">
    <property type="entry name" value="LrgA"/>
    <property type="match status" value="1"/>
</dbReference>
<gene>
    <name evidence="7" type="ORF">E7747_08480</name>
</gene>
<dbReference type="Proteomes" id="UP000297149">
    <property type="component" value="Chromosome"/>
</dbReference>
<dbReference type="GO" id="GO:0005886">
    <property type="term" value="C:plasma membrane"/>
    <property type="evidence" value="ECO:0007669"/>
    <property type="project" value="UniProtKB-SubCell"/>
</dbReference>
<sequence>MILQCAVLFAFLAMGEFIVYATGIPVPSSIIGMLLLATGLKLRVVRLMWVDKVADFLVKNLGFFFVPAGVGLMRCLGLISEQWLPIVGASVISTFLIIASTGWVHQIVRRTVAPHHHHPHNAGGDDEKAV</sequence>
<organism evidence="7 8">
    <name type="scientific">Duncaniella dubosii</name>
    <dbReference type="NCBI Taxonomy" id="2518971"/>
    <lineage>
        <taxon>Bacteria</taxon>
        <taxon>Pseudomonadati</taxon>
        <taxon>Bacteroidota</taxon>
        <taxon>Bacteroidia</taxon>
        <taxon>Bacteroidales</taxon>
        <taxon>Muribaculaceae</taxon>
        <taxon>Duncaniella</taxon>
    </lineage>
</organism>
<evidence type="ECO:0000256" key="5">
    <source>
        <dbReference type="ARBA" id="ARBA00023136"/>
    </source>
</evidence>
<feature type="transmembrane region" description="Helical" evidence="6">
    <location>
        <begin position="61"/>
        <end position="80"/>
    </location>
</feature>
<evidence type="ECO:0000256" key="6">
    <source>
        <dbReference type="SAM" id="Phobius"/>
    </source>
</evidence>